<keyword evidence="1" id="KW-0472">Membrane</keyword>
<keyword evidence="1" id="KW-0812">Transmembrane</keyword>
<dbReference type="EMBL" id="JAEPWM010000002">
    <property type="protein sequence ID" value="MBK6005956.1"/>
    <property type="molecule type" value="Genomic_DNA"/>
</dbReference>
<evidence type="ECO:0000313" key="3">
    <source>
        <dbReference type="EMBL" id="MBK6005956.1"/>
    </source>
</evidence>
<keyword evidence="1" id="KW-1133">Transmembrane helix</keyword>
<accession>A0A934TS39</accession>
<feature type="domain" description="Inner membrane protein YgaP-like transmembrane" evidence="2">
    <location>
        <begin position="1"/>
        <end position="60"/>
    </location>
</feature>
<dbReference type="InterPro" id="IPR021309">
    <property type="entry name" value="YgaP-like_TM"/>
</dbReference>
<proteinExistence type="predicted"/>
<dbReference type="AlphaFoldDB" id="A0A934TS39"/>
<evidence type="ECO:0000313" key="4">
    <source>
        <dbReference type="Proteomes" id="UP000630528"/>
    </source>
</evidence>
<sequence>MKTNIGTVDRVLRIVVGLALLGLFAAGSIGAWGLIGIVPLGTGLVRFCPLYRLLGVSTCAVSTKLP</sequence>
<reference evidence="3" key="1">
    <citation type="journal article" date="2012" name="J. Microbiol. Biotechnol.">
        <title>Ramlibacter ginsenosidimutans sp. nov., with ginsenoside-converting activity.</title>
        <authorList>
            <person name="Wang L."/>
            <person name="An D.S."/>
            <person name="Kim S.G."/>
            <person name="Jin F.X."/>
            <person name="Kim S.C."/>
            <person name="Lee S.T."/>
            <person name="Im W.T."/>
        </authorList>
    </citation>
    <scope>NUCLEOTIDE SEQUENCE</scope>
    <source>
        <strain evidence="3">KACC 17527</strain>
    </source>
</reference>
<feature type="transmembrane region" description="Helical" evidence="1">
    <location>
        <begin position="12"/>
        <end position="35"/>
    </location>
</feature>
<organism evidence="3 4">
    <name type="scientific">Ramlibacter ginsenosidimutans</name>
    <dbReference type="NCBI Taxonomy" id="502333"/>
    <lineage>
        <taxon>Bacteria</taxon>
        <taxon>Pseudomonadati</taxon>
        <taxon>Pseudomonadota</taxon>
        <taxon>Betaproteobacteria</taxon>
        <taxon>Burkholderiales</taxon>
        <taxon>Comamonadaceae</taxon>
        <taxon>Ramlibacter</taxon>
    </lineage>
</organism>
<comment type="caution">
    <text evidence="3">The sequence shown here is derived from an EMBL/GenBank/DDBJ whole genome shotgun (WGS) entry which is preliminary data.</text>
</comment>
<gene>
    <name evidence="3" type="ORF">JJB11_07600</name>
</gene>
<dbReference type="RefSeq" id="WP_201167923.1">
    <property type="nucleotide sequence ID" value="NZ_JAEPWM010000002.1"/>
</dbReference>
<reference evidence="3" key="2">
    <citation type="submission" date="2021-01" db="EMBL/GenBank/DDBJ databases">
        <authorList>
            <person name="Kang M."/>
        </authorList>
    </citation>
    <scope>NUCLEOTIDE SEQUENCE</scope>
    <source>
        <strain evidence="3">KACC 17527</strain>
    </source>
</reference>
<dbReference type="Proteomes" id="UP000630528">
    <property type="component" value="Unassembled WGS sequence"/>
</dbReference>
<protein>
    <submittedName>
        <fullName evidence="3">DUF2892 domain-containing protein</fullName>
    </submittedName>
</protein>
<keyword evidence="4" id="KW-1185">Reference proteome</keyword>
<evidence type="ECO:0000259" key="2">
    <source>
        <dbReference type="Pfam" id="PF11127"/>
    </source>
</evidence>
<evidence type="ECO:0000256" key="1">
    <source>
        <dbReference type="SAM" id="Phobius"/>
    </source>
</evidence>
<name>A0A934TS39_9BURK</name>
<dbReference type="Pfam" id="PF11127">
    <property type="entry name" value="YgaP-like_TM"/>
    <property type="match status" value="1"/>
</dbReference>